<proteinExistence type="predicted"/>
<reference evidence="1" key="1">
    <citation type="submission" date="2020-08" db="EMBL/GenBank/DDBJ databases">
        <title>Novel species isolated from subtropical streams in China.</title>
        <authorList>
            <person name="Lu H."/>
        </authorList>
    </citation>
    <scope>NUCLEOTIDE SEQUENCE</scope>
    <source>
        <strain evidence="1">LX22W</strain>
    </source>
</reference>
<name>A0A923KS72_9BURK</name>
<protein>
    <submittedName>
        <fullName evidence="1">Uncharacterized protein</fullName>
    </submittedName>
</protein>
<accession>A0A923KS72</accession>
<dbReference type="EMBL" id="JACOFZ010000001">
    <property type="protein sequence ID" value="MBC3880951.1"/>
    <property type="molecule type" value="Genomic_DNA"/>
</dbReference>
<sequence length="75" mass="8477">MVSLPNCTATANEWQSFKPSRLKPLQEFLNARTSSNASAVLRSDDVWATRLQNYLASEHVWSFFAMVDGKTCGFF</sequence>
<gene>
    <name evidence="1" type="ORF">H8K36_06170</name>
</gene>
<comment type="caution">
    <text evidence="1">The sequence shown here is derived from an EMBL/GenBank/DDBJ whole genome shotgun (WGS) entry which is preliminary data.</text>
</comment>
<dbReference type="AlphaFoldDB" id="A0A923KS72"/>
<dbReference type="Proteomes" id="UP000627446">
    <property type="component" value="Unassembled WGS sequence"/>
</dbReference>
<organism evidence="1 2">
    <name type="scientific">Undibacterium nitidum</name>
    <dbReference type="NCBI Taxonomy" id="2762298"/>
    <lineage>
        <taxon>Bacteria</taxon>
        <taxon>Pseudomonadati</taxon>
        <taxon>Pseudomonadota</taxon>
        <taxon>Betaproteobacteria</taxon>
        <taxon>Burkholderiales</taxon>
        <taxon>Oxalobacteraceae</taxon>
        <taxon>Undibacterium</taxon>
    </lineage>
</organism>
<evidence type="ECO:0000313" key="1">
    <source>
        <dbReference type="EMBL" id="MBC3880951.1"/>
    </source>
</evidence>
<keyword evidence="2" id="KW-1185">Reference proteome</keyword>
<evidence type="ECO:0000313" key="2">
    <source>
        <dbReference type="Proteomes" id="UP000627446"/>
    </source>
</evidence>
<dbReference type="RefSeq" id="WP_186914591.1">
    <property type="nucleotide sequence ID" value="NZ_JACOFZ010000001.1"/>
</dbReference>